<dbReference type="Pfam" id="PF07851">
    <property type="entry name" value="TMEM120A-B"/>
    <property type="match status" value="1"/>
</dbReference>
<reference evidence="7 8" key="1">
    <citation type="journal article" date="2019" name="Gigascience">
        <title>Whole-genome sequence of the oriental lung fluke Paragonimus westermani.</title>
        <authorList>
            <person name="Oey H."/>
            <person name="Zakrzewski M."/>
            <person name="Narain K."/>
            <person name="Devi K.R."/>
            <person name="Agatsuma T."/>
            <person name="Nawaratna S."/>
            <person name="Gobert G.N."/>
            <person name="Jones M.K."/>
            <person name="Ragan M.A."/>
            <person name="McManus D.P."/>
            <person name="Krause L."/>
        </authorList>
    </citation>
    <scope>NUCLEOTIDE SEQUENCE [LARGE SCALE GENOMIC DNA]</scope>
    <source>
        <strain evidence="7 8">IND2009</strain>
    </source>
</reference>
<evidence type="ECO:0000256" key="1">
    <source>
        <dbReference type="ARBA" id="ARBA00004141"/>
    </source>
</evidence>
<sequence length="214" mass="25295">MAEFIRKIHGAANELQRKHMALLEATDKMKSEQSSCLQSAKHCRTYIQFLLKEIAKPSSISYDEFRDQFMLFSLYLNIVHCIQYQYQVGCLYKLHALGQRHPMDITVDGFMSWMFRRMTFTLPFLFGAYIFELYNAYSLYYISRQPYCHEWQAYLCTSERLIFTFLRSPNRYELGFGGGNHFFHSSFREYNHSVHGDSSKVVSFLTNGTKMDSF</sequence>
<comment type="caution">
    <text evidence="7">The sequence shown here is derived from an EMBL/GenBank/DDBJ whole genome shotgun (WGS) entry which is preliminary data.</text>
</comment>
<name>A0A5J4NM61_9TREM</name>
<dbReference type="EMBL" id="QNGE01001960">
    <property type="protein sequence ID" value="KAA3676479.1"/>
    <property type="molecule type" value="Genomic_DNA"/>
</dbReference>
<proteinExistence type="inferred from homology"/>
<accession>A0A5J4NM61</accession>
<keyword evidence="4 6" id="KW-1133">Transmembrane helix</keyword>
<dbReference type="InterPro" id="IPR012926">
    <property type="entry name" value="TMEM120A/B"/>
</dbReference>
<protein>
    <submittedName>
        <fullName evidence="7">Uncharacterized protein</fullName>
    </submittedName>
</protein>
<keyword evidence="3 6" id="KW-0812">Transmembrane</keyword>
<comment type="similarity">
    <text evidence="2">Belongs to the TMEM120 family.</text>
</comment>
<dbReference type="GO" id="GO:0016020">
    <property type="term" value="C:membrane"/>
    <property type="evidence" value="ECO:0007669"/>
    <property type="project" value="UniProtKB-SubCell"/>
</dbReference>
<organism evidence="7 8">
    <name type="scientific">Paragonimus westermani</name>
    <dbReference type="NCBI Taxonomy" id="34504"/>
    <lineage>
        <taxon>Eukaryota</taxon>
        <taxon>Metazoa</taxon>
        <taxon>Spiralia</taxon>
        <taxon>Lophotrochozoa</taxon>
        <taxon>Platyhelminthes</taxon>
        <taxon>Trematoda</taxon>
        <taxon>Digenea</taxon>
        <taxon>Plagiorchiida</taxon>
        <taxon>Troglotremata</taxon>
        <taxon>Troglotrematidae</taxon>
        <taxon>Paragonimus</taxon>
    </lineage>
</organism>
<feature type="transmembrane region" description="Helical" evidence="6">
    <location>
        <begin position="120"/>
        <end position="142"/>
    </location>
</feature>
<evidence type="ECO:0000256" key="5">
    <source>
        <dbReference type="ARBA" id="ARBA00023136"/>
    </source>
</evidence>
<keyword evidence="8" id="KW-1185">Reference proteome</keyword>
<comment type="subcellular location">
    <subcellularLocation>
        <location evidence="1">Membrane</location>
        <topology evidence="1">Multi-pass membrane protein</topology>
    </subcellularLocation>
</comment>
<evidence type="ECO:0000256" key="4">
    <source>
        <dbReference type="ARBA" id="ARBA00022989"/>
    </source>
</evidence>
<dbReference type="PANTHER" id="PTHR21433">
    <property type="entry name" value="TRANSMEMBRANE PROTEIN INDUCED BY TUMOR NECROSIS FACTOR ALPHA"/>
    <property type="match status" value="1"/>
</dbReference>
<dbReference type="PANTHER" id="PTHR21433:SF0">
    <property type="entry name" value="TRANSMEMBRANE PROTEIN 120 HOMOLOG"/>
    <property type="match status" value="1"/>
</dbReference>
<evidence type="ECO:0000313" key="8">
    <source>
        <dbReference type="Proteomes" id="UP000324629"/>
    </source>
</evidence>
<dbReference type="AlphaFoldDB" id="A0A5J4NM61"/>
<keyword evidence="5 6" id="KW-0472">Membrane</keyword>
<dbReference type="Proteomes" id="UP000324629">
    <property type="component" value="Unassembled WGS sequence"/>
</dbReference>
<gene>
    <name evidence="7" type="ORF">DEA37_0000045</name>
</gene>
<evidence type="ECO:0000313" key="7">
    <source>
        <dbReference type="EMBL" id="KAA3676479.1"/>
    </source>
</evidence>
<evidence type="ECO:0000256" key="3">
    <source>
        <dbReference type="ARBA" id="ARBA00022692"/>
    </source>
</evidence>
<evidence type="ECO:0000256" key="2">
    <source>
        <dbReference type="ARBA" id="ARBA00009700"/>
    </source>
</evidence>
<evidence type="ECO:0000256" key="6">
    <source>
        <dbReference type="SAM" id="Phobius"/>
    </source>
</evidence>